<dbReference type="Proteomes" id="UP001054945">
    <property type="component" value="Unassembled WGS sequence"/>
</dbReference>
<evidence type="ECO:0000313" key="1">
    <source>
        <dbReference type="EMBL" id="GIY96920.1"/>
    </source>
</evidence>
<accession>A0AAV4XRW6</accession>
<dbReference type="EMBL" id="BPLR01000715">
    <property type="protein sequence ID" value="GIY96920.1"/>
    <property type="molecule type" value="Genomic_DNA"/>
</dbReference>
<protein>
    <recommendedName>
        <fullName evidence="3">Secreted protein</fullName>
    </recommendedName>
</protein>
<sequence>MLLLLFIRPPPVARRVLFRSSDTVSGPMWVRPFFSRESTRDVFCWGGSVSESLLRTSLWRSECIKEAPLDIVSCLLFRGVRSLYRLHVLYTIRLEELGQREQKQVLKSYDFILH</sequence>
<reference evidence="1 2" key="1">
    <citation type="submission" date="2021-06" db="EMBL/GenBank/DDBJ databases">
        <title>Caerostris extrusa draft genome.</title>
        <authorList>
            <person name="Kono N."/>
            <person name="Arakawa K."/>
        </authorList>
    </citation>
    <scope>NUCLEOTIDE SEQUENCE [LARGE SCALE GENOMIC DNA]</scope>
</reference>
<dbReference type="AlphaFoldDB" id="A0AAV4XRW6"/>
<gene>
    <name evidence="1" type="ORF">CEXT_706551</name>
</gene>
<proteinExistence type="predicted"/>
<keyword evidence="2" id="KW-1185">Reference proteome</keyword>
<comment type="caution">
    <text evidence="1">The sequence shown here is derived from an EMBL/GenBank/DDBJ whole genome shotgun (WGS) entry which is preliminary data.</text>
</comment>
<name>A0AAV4XRW6_CAEEX</name>
<organism evidence="1 2">
    <name type="scientific">Caerostris extrusa</name>
    <name type="common">Bark spider</name>
    <name type="synonym">Caerostris bankana</name>
    <dbReference type="NCBI Taxonomy" id="172846"/>
    <lineage>
        <taxon>Eukaryota</taxon>
        <taxon>Metazoa</taxon>
        <taxon>Ecdysozoa</taxon>
        <taxon>Arthropoda</taxon>
        <taxon>Chelicerata</taxon>
        <taxon>Arachnida</taxon>
        <taxon>Araneae</taxon>
        <taxon>Araneomorphae</taxon>
        <taxon>Entelegynae</taxon>
        <taxon>Araneoidea</taxon>
        <taxon>Araneidae</taxon>
        <taxon>Caerostris</taxon>
    </lineage>
</organism>
<evidence type="ECO:0008006" key="3">
    <source>
        <dbReference type="Google" id="ProtNLM"/>
    </source>
</evidence>
<evidence type="ECO:0000313" key="2">
    <source>
        <dbReference type="Proteomes" id="UP001054945"/>
    </source>
</evidence>